<dbReference type="OrthoDB" id="2410206at2759"/>
<proteinExistence type="predicted"/>
<gene>
    <name evidence="2" type="ORF">M427DRAFT_482572</name>
</gene>
<organism evidence="2 3">
    <name type="scientific">Gonapodya prolifera (strain JEL478)</name>
    <name type="common">Monoblepharis prolifera</name>
    <dbReference type="NCBI Taxonomy" id="1344416"/>
    <lineage>
        <taxon>Eukaryota</taxon>
        <taxon>Fungi</taxon>
        <taxon>Fungi incertae sedis</taxon>
        <taxon>Chytridiomycota</taxon>
        <taxon>Chytridiomycota incertae sedis</taxon>
        <taxon>Monoblepharidomycetes</taxon>
        <taxon>Monoblepharidales</taxon>
        <taxon>Gonapodyaceae</taxon>
        <taxon>Gonapodya</taxon>
    </lineage>
</organism>
<evidence type="ECO:0000259" key="1">
    <source>
        <dbReference type="PROSITE" id="PS50011"/>
    </source>
</evidence>
<accession>A0A139A0R7</accession>
<dbReference type="SUPFAM" id="SSF56112">
    <property type="entry name" value="Protein kinase-like (PK-like)"/>
    <property type="match status" value="1"/>
</dbReference>
<dbReference type="Gene3D" id="1.10.510.10">
    <property type="entry name" value="Transferase(Phosphotransferase) domain 1"/>
    <property type="match status" value="1"/>
</dbReference>
<evidence type="ECO:0000313" key="2">
    <source>
        <dbReference type="EMBL" id="KXS10369.1"/>
    </source>
</evidence>
<dbReference type="GO" id="GO:0004672">
    <property type="term" value="F:protein kinase activity"/>
    <property type="evidence" value="ECO:0007669"/>
    <property type="project" value="InterPro"/>
</dbReference>
<dbReference type="Proteomes" id="UP000070544">
    <property type="component" value="Unassembled WGS sequence"/>
</dbReference>
<reference evidence="2 3" key="1">
    <citation type="journal article" date="2015" name="Genome Biol. Evol.">
        <title>Phylogenomic analyses indicate that early fungi evolved digesting cell walls of algal ancestors of land plants.</title>
        <authorList>
            <person name="Chang Y."/>
            <person name="Wang S."/>
            <person name="Sekimoto S."/>
            <person name="Aerts A.L."/>
            <person name="Choi C."/>
            <person name="Clum A."/>
            <person name="LaButti K.M."/>
            <person name="Lindquist E.A."/>
            <person name="Yee Ngan C."/>
            <person name="Ohm R.A."/>
            <person name="Salamov A.A."/>
            <person name="Grigoriev I.V."/>
            <person name="Spatafora J.W."/>
            <person name="Berbee M.L."/>
        </authorList>
    </citation>
    <scope>NUCLEOTIDE SEQUENCE [LARGE SCALE GENOMIC DNA]</scope>
    <source>
        <strain evidence="2 3">JEL478</strain>
    </source>
</reference>
<sequence>MTCTKLKRPDFGYLLRHNCVLRGEEKPPISGDDPRRELVDKLVWTYDPAPYVFGYYTFGAMLTIVAIVDPQGSLEKPTVCDVVTSNLKLRRERVRHLRRIFNLCRLIVPLEQILPNRGAPELKPVERDDKIVELGDNAVKKTFKIDAAEKIQHLQSVYQSLRTLKVPNTDTLLGCSADSVWLSPKGLDILPGDEGELVDALVCILEALEKMHEGHPPIYHRDIRWPNVICRRKRLSSSSSWYLIDWDEAAWQPTVAAQHLNRLCHAPEVFLDGHGAEVDIWGVGQLIFECGQRGVRLSDDIQHLGLRMKGSVESRPTASEALEMLLRLFTVERCTRPYQ</sequence>
<dbReference type="GO" id="GO:0005524">
    <property type="term" value="F:ATP binding"/>
    <property type="evidence" value="ECO:0007669"/>
    <property type="project" value="InterPro"/>
</dbReference>
<name>A0A139A0R7_GONPJ</name>
<dbReference type="EMBL" id="KQ965827">
    <property type="protein sequence ID" value="KXS10369.1"/>
    <property type="molecule type" value="Genomic_DNA"/>
</dbReference>
<dbReference type="AlphaFoldDB" id="A0A139A0R7"/>
<dbReference type="InterPro" id="IPR000719">
    <property type="entry name" value="Prot_kinase_dom"/>
</dbReference>
<evidence type="ECO:0000313" key="3">
    <source>
        <dbReference type="Proteomes" id="UP000070544"/>
    </source>
</evidence>
<feature type="domain" description="Protein kinase" evidence="1">
    <location>
        <begin position="47"/>
        <end position="339"/>
    </location>
</feature>
<dbReference type="InterPro" id="IPR011009">
    <property type="entry name" value="Kinase-like_dom_sf"/>
</dbReference>
<dbReference type="PROSITE" id="PS50011">
    <property type="entry name" value="PROTEIN_KINASE_DOM"/>
    <property type="match status" value="1"/>
</dbReference>
<protein>
    <recommendedName>
        <fullName evidence="1">Protein kinase domain-containing protein</fullName>
    </recommendedName>
</protein>
<keyword evidence="3" id="KW-1185">Reference proteome</keyword>